<evidence type="ECO:0000313" key="2">
    <source>
        <dbReference type="Proteomes" id="UP000009080"/>
    </source>
</evidence>
<dbReference type="AlphaFoldDB" id="C5BU22"/>
<dbReference type="Proteomes" id="UP000009080">
    <property type="component" value="Chromosome"/>
</dbReference>
<sequence>MKVKTPAYCLALIAPYFRSHNLPAHLLMCGLIVIQTISI</sequence>
<evidence type="ECO:0000313" key="1">
    <source>
        <dbReference type="EMBL" id="ACR14155.1"/>
    </source>
</evidence>
<organism evidence="1 2">
    <name type="scientific">Teredinibacter turnerae (strain ATCC 39867 / T7901)</name>
    <dbReference type="NCBI Taxonomy" id="377629"/>
    <lineage>
        <taxon>Bacteria</taxon>
        <taxon>Pseudomonadati</taxon>
        <taxon>Pseudomonadota</taxon>
        <taxon>Gammaproteobacteria</taxon>
        <taxon>Cellvibrionales</taxon>
        <taxon>Cellvibrionaceae</taxon>
        <taxon>Teredinibacter</taxon>
    </lineage>
</organism>
<proteinExistence type="predicted"/>
<dbReference type="EMBL" id="CP001614">
    <property type="protein sequence ID" value="ACR14155.1"/>
    <property type="molecule type" value="Genomic_DNA"/>
</dbReference>
<keyword evidence="2" id="KW-1185">Reference proteome</keyword>
<dbReference type="KEGG" id="ttu:TERTU_1679"/>
<reference evidence="1 2" key="1">
    <citation type="journal article" date="2009" name="PLoS ONE">
        <title>The complete genome of Teredinibacter turnerae T7901: an intracellular endosymbiont of marine wood-boring bivalves (shipworms).</title>
        <authorList>
            <person name="Yang J.C."/>
            <person name="Madupu R."/>
            <person name="Durkin A.S."/>
            <person name="Ekborg N.A."/>
            <person name="Pedamallu C.S."/>
            <person name="Hostetler J.B."/>
            <person name="Radune D."/>
            <person name="Toms B.S."/>
            <person name="Henrissat B."/>
            <person name="Coutinho P.M."/>
            <person name="Schwarz S."/>
            <person name="Field L."/>
            <person name="Trindade-Silva A.E."/>
            <person name="Soares C.A.G."/>
            <person name="Elshahawi S."/>
            <person name="Hanora A."/>
            <person name="Schmidt E.W."/>
            <person name="Haygood M.G."/>
            <person name="Posfai J."/>
            <person name="Benner J."/>
            <person name="Madinger C."/>
            <person name="Nove J."/>
            <person name="Anton B."/>
            <person name="Chaudhary K."/>
            <person name="Foster J."/>
            <person name="Holman A."/>
            <person name="Kumar S."/>
            <person name="Lessard P.A."/>
            <person name="Luyten Y.A."/>
            <person name="Slatko B."/>
            <person name="Wood N."/>
            <person name="Wu B."/>
            <person name="Teplitski M."/>
            <person name="Mougous J.D."/>
            <person name="Ward N."/>
            <person name="Eisen J.A."/>
            <person name="Badger J.H."/>
            <person name="Distel D.L."/>
        </authorList>
    </citation>
    <scope>NUCLEOTIDE SEQUENCE [LARGE SCALE GENOMIC DNA]</scope>
    <source>
        <strain evidence="2">ATCC 39867 / T7901</strain>
    </source>
</reference>
<accession>C5BU22</accession>
<gene>
    <name evidence="1" type="ordered locus">TERTU_1679</name>
</gene>
<name>C5BU22_TERTT</name>
<protein>
    <submittedName>
        <fullName evidence="1">Uncharacterized protein</fullName>
    </submittedName>
</protein>
<dbReference type="HOGENOM" id="CLU_3318337_0_0_6"/>